<dbReference type="AlphaFoldDB" id="A0A426XQA8"/>
<dbReference type="EMBL" id="AMZH03018399">
    <property type="protein sequence ID" value="RRT41664.1"/>
    <property type="molecule type" value="Genomic_DNA"/>
</dbReference>
<gene>
    <name evidence="1" type="ORF">B296_00052948</name>
</gene>
<evidence type="ECO:0000313" key="1">
    <source>
        <dbReference type="EMBL" id="RRT41664.1"/>
    </source>
</evidence>
<name>A0A426XQA8_ENSVE</name>
<reference evidence="1 2" key="1">
    <citation type="journal article" date="2014" name="Agronomy (Basel)">
        <title>A Draft Genome Sequence for Ensete ventricosum, the Drought-Tolerant Tree Against Hunger.</title>
        <authorList>
            <person name="Harrison J."/>
            <person name="Moore K.A."/>
            <person name="Paszkiewicz K."/>
            <person name="Jones T."/>
            <person name="Grant M."/>
            <person name="Ambacheew D."/>
            <person name="Muzemil S."/>
            <person name="Studholme D.J."/>
        </authorList>
    </citation>
    <scope>NUCLEOTIDE SEQUENCE [LARGE SCALE GENOMIC DNA]</scope>
</reference>
<evidence type="ECO:0000313" key="2">
    <source>
        <dbReference type="Proteomes" id="UP000287651"/>
    </source>
</evidence>
<accession>A0A426XQA8</accession>
<protein>
    <submittedName>
        <fullName evidence="1">Uncharacterized protein</fullName>
    </submittedName>
</protein>
<proteinExistence type="predicted"/>
<dbReference type="Proteomes" id="UP000287651">
    <property type="component" value="Unassembled WGS sequence"/>
</dbReference>
<sequence>MVTAGRPLCKGPWSQLVAPLQGALAIVDRPLAGGRAMASRPYRRPGRGWLPILLSLSPVTSTFFICCVETMDIWLPRLPRNEQFYPWASLVVIEDSIVSDLYVELVATFHLKRHTCSNLAVKKVIGVAHIYKNGDGLLFKESSNFHCLRVGVTGQCMHCIVGWLGLFLRGFIFEFEVFLRWYSVLILYWFNDEEPPHFVAMFSTPRFTIMPT</sequence>
<comment type="caution">
    <text evidence="1">The sequence shown here is derived from an EMBL/GenBank/DDBJ whole genome shotgun (WGS) entry which is preliminary data.</text>
</comment>
<organism evidence="1 2">
    <name type="scientific">Ensete ventricosum</name>
    <name type="common">Abyssinian banana</name>
    <name type="synonym">Musa ensete</name>
    <dbReference type="NCBI Taxonomy" id="4639"/>
    <lineage>
        <taxon>Eukaryota</taxon>
        <taxon>Viridiplantae</taxon>
        <taxon>Streptophyta</taxon>
        <taxon>Embryophyta</taxon>
        <taxon>Tracheophyta</taxon>
        <taxon>Spermatophyta</taxon>
        <taxon>Magnoliopsida</taxon>
        <taxon>Liliopsida</taxon>
        <taxon>Zingiberales</taxon>
        <taxon>Musaceae</taxon>
        <taxon>Ensete</taxon>
    </lineage>
</organism>